<dbReference type="NCBIfam" id="TIGR00963">
    <property type="entry name" value="secA"/>
    <property type="match status" value="1"/>
</dbReference>
<comment type="similarity">
    <text evidence="2 12 13">Belongs to the SecA family.</text>
</comment>
<evidence type="ECO:0000256" key="5">
    <source>
        <dbReference type="ARBA" id="ARBA00022490"/>
    </source>
</evidence>
<feature type="domain" description="SecA family profile" evidence="16">
    <location>
        <begin position="3"/>
        <end position="763"/>
    </location>
</feature>
<evidence type="ECO:0000259" key="16">
    <source>
        <dbReference type="PROSITE" id="PS51196"/>
    </source>
</evidence>
<dbReference type="InterPro" id="IPR000185">
    <property type="entry name" value="SecA"/>
</dbReference>
<feature type="domain" description="Helicase C-terminal" evidence="15">
    <location>
        <begin position="610"/>
        <end position="770"/>
    </location>
</feature>
<dbReference type="PROSITE" id="PS51196">
    <property type="entry name" value="SECA_MOTOR_DEAD"/>
    <property type="match status" value="1"/>
</dbReference>
<evidence type="ECO:0000313" key="18">
    <source>
        <dbReference type="Proteomes" id="UP001596472"/>
    </source>
</evidence>
<keyword evidence="8 12" id="KW-0653">Protein transport</keyword>
<dbReference type="SUPFAM" id="SSF81886">
    <property type="entry name" value="Helical scaffold and wing domains of SecA"/>
    <property type="match status" value="1"/>
</dbReference>
<comment type="catalytic activity">
    <reaction evidence="12">
        <text>ATP + H2O + cellular proteinSide 1 = ADP + phosphate + cellular proteinSide 2.</text>
        <dbReference type="EC" id="7.4.2.8"/>
    </reaction>
</comment>
<dbReference type="Gene3D" id="3.40.50.300">
    <property type="entry name" value="P-loop containing nucleotide triphosphate hydrolases"/>
    <property type="match status" value="3"/>
</dbReference>
<keyword evidence="10 12" id="KW-0811">Translocation</keyword>
<evidence type="ECO:0000256" key="1">
    <source>
        <dbReference type="ARBA" id="ARBA00004170"/>
    </source>
</evidence>
<feature type="domain" description="Helicase ATP-binding" evidence="14">
    <location>
        <begin position="172"/>
        <end position="331"/>
    </location>
</feature>
<name>A0ABW2LAS5_9BACT</name>
<dbReference type="PANTHER" id="PTHR30612">
    <property type="entry name" value="SECA INNER MEMBRANE COMPONENT OF SEC PROTEIN SECRETION SYSTEM"/>
    <property type="match status" value="1"/>
</dbReference>
<keyword evidence="18" id="KW-1185">Reference proteome</keyword>
<dbReference type="PANTHER" id="PTHR30612:SF0">
    <property type="entry name" value="CHLOROPLAST PROTEIN-TRANSPORTING ATPASE"/>
    <property type="match status" value="1"/>
</dbReference>
<dbReference type="Pfam" id="PF21090">
    <property type="entry name" value="P-loop_SecA"/>
    <property type="match status" value="1"/>
</dbReference>
<dbReference type="HAMAP" id="MF_01382">
    <property type="entry name" value="SecA"/>
    <property type="match status" value="1"/>
</dbReference>
<evidence type="ECO:0000259" key="15">
    <source>
        <dbReference type="PROSITE" id="PS51194"/>
    </source>
</evidence>
<feature type="binding site" evidence="12">
    <location>
        <position position="170"/>
    </location>
    <ligand>
        <name>ATP</name>
        <dbReference type="ChEBI" id="CHEBI:30616"/>
    </ligand>
</feature>
<dbReference type="InterPro" id="IPR014001">
    <property type="entry name" value="Helicase_ATP-bd"/>
</dbReference>
<keyword evidence="7 12" id="KW-0067">ATP-binding</keyword>
<accession>A0ABW2LAS5</accession>
<keyword evidence="6 12" id="KW-0547">Nucleotide-binding</keyword>
<dbReference type="PROSITE" id="PS51194">
    <property type="entry name" value="HELICASE_CTER"/>
    <property type="match status" value="1"/>
</dbReference>
<dbReference type="InterPro" id="IPR036670">
    <property type="entry name" value="SecA_X-link_sf"/>
</dbReference>
<organism evidence="17 18">
    <name type="scientific">Haloferula chungangensis</name>
    <dbReference type="NCBI Taxonomy" id="1048331"/>
    <lineage>
        <taxon>Bacteria</taxon>
        <taxon>Pseudomonadati</taxon>
        <taxon>Verrucomicrobiota</taxon>
        <taxon>Verrucomicrobiia</taxon>
        <taxon>Verrucomicrobiales</taxon>
        <taxon>Verrucomicrobiaceae</taxon>
        <taxon>Haloferula</taxon>
    </lineage>
</organism>
<evidence type="ECO:0000256" key="4">
    <source>
        <dbReference type="ARBA" id="ARBA00022475"/>
    </source>
</evidence>
<reference evidence="18" key="1">
    <citation type="journal article" date="2019" name="Int. J. Syst. Evol. Microbiol.">
        <title>The Global Catalogue of Microorganisms (GCM) 10K type strain sequencing project: providing services to taxonomists for standard genome sequencing and annotation.</title>
        <authorList>
            <consortium name="The Broad Institute Genomics Platform"/>
            <consortium name="The Broad Institute Genome Sequencing Center for Infectious Disease"/>
            <person name="Wu L."/>
            <person name="Ma J."/>
        </authorList>
    </citation>
    <scope>NUCLEOTIDE SEQUENCE [LARGE SCALE GENOMIC DNA]</scope>
    <source>
        <strain evidence="18">CGMCC 4.1467</strain>
    </source>
</reference>
<dbReference type="Proteomes" id="UP001596472">
    <property type="component" value="Unassembled WGS sequence"/>
</dbReference>
<keyword evidence="4 12" id="KW-1003">Cell membrane</keyword>
<evidence type="ECO:0000256" key="9">
    <source>
        <dbReference type="ARBA" id="ARBA00022967"/>
    </source>
</evidence>
<feature type="binding site" evidence="12">
    <location>
        <begin position="188"/>
        <end position="192"/>
    </location>
    <ligand>
        <name>ATP</name>
        <dbReference type="ChEBI" id="CHEBI:30616"/>
    </ligand>
</feature>
<comment type="function">
    <text evidence="12">Part of the Sec protein translocase complex. Interacts with the SecYEG preprotein conducting channel. Has a central role in coupling the hydrolysis of ATP to the transfer of proteins into and across the cell membrane, serving as an ATP-driven molecular motor driving the stepwise translocation of polypeptide chains across the membrane.</text>
</comment>
<evidence type="ECO:0000256" key="8">
    <source>
        <dbReference type="ARBA" id="ARBA00022927"/>
    </source>
</evidence>
<dbReference type="Pfam" id="PF07517">
    <property type="entry name" value="SecA_DEAD"/>
    <property type="match status" value="1"/>
</dbReference>
<comment type="subunit">
    <text evidence="12">Monomer and homodimer. Part of the essential Sec protein translocation apparatus which comprises SecA, SecYEG and auxiliary proteins SecDF. Other proteins may also be involved.</text>
</comment>
<dbReference type="RefSeq" id="WP_379716617.1">
    <property type="nucleotide sequence ID" value="NZ_JBHTBS010000020.1"/>
</dbReference>
<evidence type="ECO:0000313" key="17">
    <source>
        <dbReference type="EMBL" id="MFC7339562.1"/>
    </source>
</evidence>
<dbReference type="PRINTS" id="PR00906">
    <property type="entry name" value="SECA"/>
</dbReference>
<dbReference type="EC" id="7.4.2.8" evidence="12"/>
<dbReference type="SMART" id="SM00958">
    <property type="entry name" value="SecA_PP_bind"/>
    <property type="match status" value="1"/>
</dbReference>
<dbReference type="EMBL" id="JBHTBS010000020">
    <property type="protein sequence ID" value="MFC7339562.1"/>
    <property type="molecule type" value="Genomic_DNA"/>
</dbReference>
<dbReference type="InterPro" id="IPR044722">
    <property type="entry name" value="SecA_SF2_C"/>
</dbReference>
<evidence type="ECO:0000256" key="2">
    <source>
        <dbReference type="ARBA" id="ARBA00007650"/>
    </source>
</evidence>
<dbReference type="InterPro" id="IPR011130">
    <property type="entry name" value="SecA_preprotein_X-link_dom"/>
</dbReference>
<dbReference type="InterPro" id="IPR011115">
    <property type="entry name" value="SecA_DEAD"/>
</dbReference>
<evidence type="ECO:0000256" key="12">
    <source>
        <dbReference type="HAMAP-Rule" id="MF_01382"/>
    </source>
</evidence>
<dbReference type="Gene3D" id="3.90.1440.10">
    <property type="entry name" value="SecA, preprotein cross-linking domain"/>
    <property type="match status" value="1"/>
</dbReference>
<dbReference type="CDD" id="cd18803">
    <property type="entry name" value="SF2_C_secA"/>
    <property type="match status" value="1"/>
</dbReference>
<dbReference type="Pfam" id="PF01043">
    <property type="entry name" value="SecA_PP_bind"/>
    <property type="match status" value="1"/>
</dbReference>
<evidence type="ECO:0000256" key="10">
    <source>
        <dbReference type="ARBA" id="ARBA00023010"/>
    </source>
</evidence>
<dbReference type="InterPro" id="IPR011116">
    <property type="entry name" value="SecA_Wing/Scaffold"/>
</dbReference>
<keyword evidence="9 12" id="KW-1278">Translocase</keyword>
<dbReference type="Pfam" id="PF07516">
    <property type="entry name" value="SecA_SW"/>
    <property type="match status" value="1"/>
</dbReference>
<evidence type="ECO:0000256" key="7">
    <source>
        <dbReference type="ARBA" id="ARBA00022840"/>
    </source>
</evidence>
<dbReference type="SMART" id="SM00957">
    <property type="entry name" value="SecA_DEAD"/>
    <property type="match status" value="1"/>
</dbReference>
<evidence type="ECO:0000256" key="6">
    <source>
        <dbReference type="ARBA" id="ARBA00022741"/>
    </source>
</evidence>
<protein>
    <recommendedName>
        <fullName evidence="12 13">Protein translocase subunit SecA</fullName>
        <ecNumber evidence="12">7.4.2.8</ecNumber>
    </recommendedName>
</protein>
<evidence type="ECO:0000259" key="14">
    <source>
        <dbReference type="PROSITE" id="PS51192"/>
    </source>
</evidence>
<comment type="subcellular location">
    <subcellularLocation>
        <location evidence="12">Cell membrane</location>
        <topology evidence="12">Peripheral membrane protein</topology>
        <orientation evidence="12">Cytoplasmic side</orientation>
    </subcellularLocation>
    <subcellularLocation>
        <location evidence="12">Cytoplasm</location>
    </subcellularLocation>
    <subcellularLocation>
        <location evidence="1">Membrane</location>
        <topology evidence="1">Peripheral membrane protein</topology>
    </subcellularLocation>
    <text evidence="12">Distribution is 50-50.</text>
</comment>
<dbReference type="InterPro" id="IPR014018">
    <property type="entry name" value="SecA_motor_DEAD"/>
</dbReference>
<dbReference type="SUPFAM" id="SSF81767">
    <property type="entry name" value="Pre-protein crosslinking domain of SecA"/>
    <property type="match status" value="1"/>
</dbReference>
<keyword evidence="3 12" id="KW-0813">Transport</keyword>
<sequence>MITFSLPQIFGSKNERELSRIRPIVKRINDIEAKLQQEPADTLRELTAQWQDHLARYHPLKVATKTVVDQMDEAALKETASALQQRLSSLRKEFPSLPADVAPTPEAIESAKSAFHHVEDHFAKARAKYLLQILPDAYAVVKNAARRLCGTEILVSGQPLKWDMVHFDVQLIGGIALHRGLIAEMQTGEGKTLVATLPVYLNALTGLGVHVVTVNDYLAKRDSEWMGALYRSLGLSVGCLQNQMRSKERQSAYACDITYGTNSEFGFDYLRDNGMAQSHDEQVQRGHYLAILDEVDSILIDDARTPLIITGPTDQSSQPLLELKPGVQKLVKVQTALCNQLAADVKRLLESGDQAGAGLALLKLKLGQPRHRQFLRFMESAELRRLLEKTELRYQQQAFRKNIHELKEELYFSVDDKRRDADLMEKGRLFLSPNDPDSFTLPDFSAKLTAIDADPKLSREQRAAAKQTLHEERNARAASIHGISQLLAAYCLHERDVHYVVRGGKVTIIDESTGREMPGRRWSDGLHQAVEAKEGVAIEEETRTYATITIQNYFRLYEKLAGMTGTAETAAAEFHDIYRLDVLPIPTNKPNLRIDRNDQLFKTRRDKYLAVIRSIEAAHQTGQPVLVGTASVEASETMARMLKLAKIPHSVLNAKQHEQEAGIVALAGQRGAVTVSTNMAGRGTDIKLGEGVAELGGLFVIATERHASRRVDRQLRGRCSRQGDPGASQFFISLEDDLMRNHGDPAQMAALIEQPKRSGSKIPSLGKLVEAAQTRLEQRDAKGRKQVLDFDDVMNLQREIVYDFRNDTLATENIRELAIQTIEESVADDIHAHLSECDPFNLDLKPLLEWVRSHFHLELDDPSQLAPDRIEPEITKRIRESYVQRIADAPPEFLEREERRAILFAIDQGWQEHLAEMEELREGVYLRSQGQKDPLVEYKNEAFELFSALMDQIKRSATSNLFHLALSIEALKASR</sequence>
<dbReference type="InterPro" id="IPR027417">
    <property type="entry name" value="P-loop_NTPase"/>
</dbReference>
<feature type="binding site" evidence="12">
    <location>
        <position position="685"/>
    </location>
    <ligand>
        <name>ATP</name>
        <dbReference type="ChEBI" id="CHEBI:30616"/>
    </ligand>
</feature>
<proteinExistence type="inferred from homology"/>
<dbReference type="PROSITE" id="PS51192">
    <property type="entry name" value="HELICASE_ATP_BIND_1"/>
    <property type="match status" value="1"/>
</dbReference>
<dbReference type="Gene3D" id="1.10.3060.10">
    <property type="entry name" value="Helical scaffold and wing domains of SecA"/>
    <property type="match status" value="1"/>
</dbReference>
<evidence type="ECO:0000256" key="3">
    <source>
        <dbReference type="ARBA" id="ARBA00022448"/>
    </source>
</evidence>
<keyword evidence="11 12" id="KW-0472">Membrane</keyword>
<dbReference type="InterPro" id="IPR001650">
    <property type="entry name" value="Helicase_C-like"/>
</dbReference>
<gene>
    <name evidence="12 17" type="primary">secA</name>
    <name evidence="17" type="ORF">ACFQY0_20390</name>
</gene>
<comment type="caution">
    <text evidence="17">The sequence shown here is derived from an EMBL/GenBank/DDBJ whole genome shotgun (WGS) entry which is preliminary data.</text>
</comment>
<keyword evidence="5 12" id="KW-0963">Cytoplasm</keyword>
<evidence type="ECO:0000256" key="11">
    <source>
        <dbReference type="ARBA" id="ARBA00023136"/>
    </source>
</evidence>
<dbReference type="InterPro" id="IPR020937">
    <property type="entry name" value="SecA_CS"/>
</dbReference>
<dbReference type="InterPro" id="IPR036266">
    <property type="entry name" value="SecA_Wing/Scaffold_sf"/>
</dbReference>
<dbReference type="PROSITE" id="PS01312">
    <property type="entry name" value="SECA"/>
    <property type="match status" value="1"/>
</dbReference>
<dbReference type="CDD" id="cd17928">
    <property type="entry name" value="DEXDc_SecA"/>
    <property type="match status" value="1"/>
</dbReference>
<evidence type="ECO:0000256" key="13">
    <source>
        <dbReference type="RuleBase" id="RU003874"/>
    </source>
</evidence>
<dbReference type="SUPFAM" id="SSF52540">
    <property type="entry name" value="P-loop containing nucleoside triphosphate hydrolases"/>
    <property type="match status" value="2"/>
</dbReference>